<gene>
    <name evidence="1" type="ORF">CU097_014661</name>
</gene>
<dbReference type="EMBL" id="PJQL01000360">
    <property type="protein sequence ID" value="RCH96524.1"/>
    <property type="molecule type" value="Genomic_DNA"/>
</dbReference>
<evidence type="ECO:0000313" key="1">
    <source>
        <dbReference type="EMBL" id="RCH96524.1"/>
    </source>
</evidence>
<name>A0A367K2U0_RHIAZ</name>
<evidence type="ECO:0000313" key="2">
    <source>
        <dbReference type="Proteomes" id="UP000252139"/>
    </source>
</evidence>
<dbReference type="AlphaFoldDB" id="A0A367K2U0"/>
<proteinExistence type="predicted"/>
<sequence>MSERMLYKDEIASSILKVVNEKNEAEIRGIVVELSDLTEKNYDGKRLSVYKGDWKRKIKAVANAMSYKLLGANKDCFDTLNFKNPESSSASKSTNSNYELTNPEKKLVIDLYNSIPTSGKWKLSTGKVVDDQVKQLAEESIYEHPVHSLILNPNDCIWKQCFTVAELNEIRQYRAPQLPNLPGDLEECLNSYD</sequence>
<dbReference type="OrthoDB" id="2262586at2759"/>
<accession>A0A367K2U0</accession>
<dbReference type="Proteomes" id="UP000252139">
    <property type="component" value="Unassembled WGS sequence"/>
</dbReference>
<protein>
    <submittedName>
        <fullName evidence="1">Uncharacterized protein</fullName>
    </submittedName>
</protein>
<comment type="caution">
    <text evidence="1">The sequence shown here is derived from an EMBL/GenBank/DDBJ whole genome shotgun (WGS) entry which is preliminary data.</text>
</comment>
<organism evidence="1 2">
    <name type="scientific">Rhizopus azygosporus</name>
    <name type="common">Rhizopus microsporus var. azygosporus</name>
    <dbReference type="NCBI Taxonomy" id="86630"/>
    <lineage>
        <taxon>Eukaryota</taxon>
        <taxon>Fungi</taxon>
        <taxon>Fungi incertae sedis</taxon>
        <taxon>Mucoromycota</taxon>
        <taxon>Mucoromycotina</taxon>
        <taxon>Mucoromycetes</taxon>
        <taxon>Mucorales</taxon>
        <taxon>Mucorineae</taxon>
        <taxon>Rhizopodaceae</taxon>
        <taxon>Rhizopus</taxon>
    </lineage>
</organism>
<reference evidence="1 2" key="1">
    <citation type="journal article" date="2018" name="G3 (Bethesda)">
        <title>Phylogenetic and Phylogenomic Definition of Rhizopus Species.</title>
        <authorList>
            <person name="Gryganskyi A.P."/>
            <person name="Golan J."/>
            <person name="Dolatabadi S."/>
            <person name="Mondo S."/>
            <person name="Robb S."/>
            <person name="Idnurm A."/>
            <person name="Muszewska A."/>
            <person name="Steczkiewicz K."/>
            <person name="Masonjones S."/>
            <person name="Liao H.L."/>
            <person name="Gajdeczka M.T."/>
            <person name="Anike F."/>
            <person name="Vuek A."/>
            <person name="Anishchenko I.M."/>
            <person name="Voigt K."/>
            <person name="de Hoog G.S."/>
            <person name="Smith M.E."/>
            <person name="Heitman J."/>
            <person name="Vilgalys R."/>
            <person name="Stajich J.E."/>
        </authorList>
    </citation>
    <scope>NUCLEOTIDE SEQUENCE [LARGE SCALE GENOMIC DNA]</scope>
    <source>
        <strain evidence="1 2">CBS 357.93</strain>
    </source>
</reference>
<keyword evidence="2" id="KW-1185">Reference proteome</keyword>